<dbReference type="AlphaFoldDB" id="A0A099D9S3"/>
<dbReference type="EMBL" id="JPMV01000010">
    <property type="protein sequence ID" value="KGI82656.1"/>
    <property type="molecule type" value="Genomic_DNA"/>
</dbReference>
<dbReference type="KEGG" id="aey:CDG81_20530"/>
<dbReference type="OrthoDB" id="9979356at2"/>
<accession>A0A099D9S3</accession>
<name>A0A099D9S3_9ACTN</name>
<reference evidence="2 3" key="1">
    <citation type="journal article" date="2014" name="PLoS ONE">
        <title>Identification and Characterization of a New Erythromycin Biosynthetic Gene Cluster in Actinopolyspora erythraea YIM90600, a Novel Erythronolide-Producing Halophilic Actinomycete Isolated from Salt Field.</title>
        <authorList>
            <person name="Chen D."/>
            <person name="Feng J."/>
            <person name="Huang L."/>
            <person name="Zhang Q."/>
            <person name="Wu J."/>
            <person name="Zhu X."/>
            <person name="Duan Y."/>
            <person name="Xu Z."/>
        </authorList>
    </citation>
    <scope>NUCLEOTIDE SEQUENCE [LARGE SCALE GENOMIC DNA]</scope>
    <source>
        <strain evidence="2 3">YIM90600</strain>
    </source>
</reference>
<evidence type="ECO:0000313" key="3">
    <source>
        <dbReference type="Proteomes" id="UP000029737"/>
    </source>
</evidence>
<keyword evidence="3" id="KW-1185">Reference proteome</keyword>
<dbReference type="EMBL" id="CP022752">
    <property type="protein sequence ID" value="ASU80263.1"/>
    <property type="molecule type" value="Genomic_DNA"/>
</dbReference>
<proteinExistence type="predicted"/>
<dbReference type="eggNOG" id="ENOG502ZQEY">
    <property type="taxonomic scope" value="Bacteria"/>
</dbReference>
<dbReference type="RefSeq" id="WP_043570226.1">
    <property type="nucleotide sequence ID" value="NZ_CP022752.1"/>
</dbReference>
<dbReference type="Proteomes" id="UP000029737">
    <property type="component" value="Unassembled WGS sequence"/>
</dbReference>
<protein>
    <recommendedName>
        <fullName evidence="5">Ig-like domain-containing protein</fullName>
    </recommendedName>
</protein>
<gene>
    <name evidence="1" type="ORF">CDG81_20530</name>
    <name evidence="2" type="ORF">IL38_04350</name>
</gene>
<reference evidence="1 4" key="2">
    <citation type="submission" date="2017-08" db="EMBL/GenBank/DDBJ databases">
        <title>The complete genome sequence of moderately halophilic actinomycete Actinopolyspora erythraea YIM 90600, the producer of novel erythromycin, novel actinopolysporins A-C and tubercidin.</title>
        <authorList>
            <person name="Yin M."/>
            <person name="Tang S."/>
        </authorList>
    </citation>
    <scope>NUCLEOTIDE SEQUENCE [LARGE SCALE GENOMIC DNA]</scope>
    <source>
        <strain evidence="1 4">YIM 90600</strain>
    </source>
</reference>
<evidence type="ECO:0000313" key="4">
    <source>
        <dbReference type="Proteomes" id="UP000215043"/>
    </source>
</evidence>
<organism evidence="1 4">
    <name type="scientific">Actinopolyspora erythraea</name>
    <dbReference type="NCBI Taxonomy" id="414996"/>
    <lineage>
        <taxon>Bacteria</taxon>
        <taxon>Bacillati</taxon>
        <taxon>Actinomycetota</taxon>
        <taxon>Actinomycetes</taxon>
        <taxon>Actinopolysporales</taxon>
        <taxon>Actinopolysporaceae</taxon>
        <taxon>Actinopolyspora</taxon>
    </lineage>
</organism>
<dbReference type="HOGENOM" id="CLU_1754914_0_0_11"/>
<dbReference type="Proteomes" id="UP000215043">
    <property type="component" value="Chromosome"/>
</dbReference>
<evidence type="ECO:0000313" key="1">
    <source>
        <dbReference type="EMBL" id="ASU80263.1"/>
    </source>
</evidence>
<evidence type="ECO:0008006" key="5">
    <source>
        <dbReference type="Google" id="ProtNLM"/>
    </source>
</evidence>
<evidence type="ECO:0000313" key="2">
    <source>
        <dbReference type="EMBL" id="KGI82656.1"/>
    </source>
</evidence>
<sequence length="148" mass="15330">MHCASGGTANFTPGLMPFPKRTTVQFDGENKKCIDLTDTGIVSGTFNGAFTATMSCEVGAGDGVDGTAEITWKYDDGGTSKSTVSLTMSGQTLNEARFEDYVTDGPLEGERLEGTFSVDLFSAGASCTAGSFTGGLKKAPFEGSYTIG</sequence>